<protein>
    <submittedName>
        <fullName evidence="1">Uncharacterized protein</fullName>
    </submittedName>
</protein>
<keyword evidence="2" id="KW-1185">Reference proteome</keyword>
<evidence type="ECO:0000313" key="2">
    <source>
        <dbReference type="Proteomes" id="UP001473424"/>
    </source>
</evidence>
<dbReference type="EMBL" id="AP028955">
    <property type="protein sequence ID" value="BET38170.1"/>
    <property type="molecule type" value="Genomic_DNA"/>
</dbReference>
<reference evidence="2" key="1">
    <citation type="journal article" date="2024" name="FEMS Microbiol. Lett.">
        <title>Genomic insights into Spiroplasma endosymbionts that induce male-killing and protective phenotypes in the pea aphid.</title>
        <authorList>
            <person name="Arai H."/>
            <person name="Legeai F."/>
            <person name="Kageyama D."/>
            <person name="Sugio A."/>
            <person name="Simon J.C."/>
        </authorList>
    </citation>
    <scope>NUCLEOTIDE SEQUENCE [LARGE SCALE GENOMIC DNA]</scope>
    <source>
        <strain evidence="2">sAp269</strain>
    </source>
</reference>
<name>A0ABN7BTG3_9MOLU</name>
<dbReference type="RefSeq" id="WP_353306870.1">
    <property type="nucleotide sequence ID" value="NZ_AP028955.1"/>
</dbReference>
<gene>
    <name evidence="1" type="ORF">SAP269_07590</name>
</gene>
<proteinExistence type="predicted"/>
<dbReference type="Proteomes" id="UP001473424">
    <property type="component" value="Chromosome"/>
</dbReference>
<evidence type="ECO:0000313" key="1">
    <source>
        <dbReference type="EMBL" id="BET38170.1"/>
    </source>
</evidence>
<organism evidence="1 2">
    <name type="scientific">Spiroplasma ixodetis</name>
    <dbReference type="NCBI Taxonomy" id="2141"/>
    <lineage>
        <taxon>Bacteria</taxon>
        <taxon>Bacillati</taxon>
        <taxon>Mycoplasmatota</taxon>
        <taxon>Mollicutes</taxon>
        <taxon>Entomoplasmatales</taxon>
        <taxon>Spiroplasmataceae</taxon>
        <taxon>Spiroplasma</taxon>
    </lineage>
</organism>
<sequence length="63" mass="7683">MQKPKQEKVLLKCIVKDCNSRVLVTLNSLNIEDSISQFFNMCYFHKKQFKNKVKEMKEYYKKF</sequence>
<accession>A0ABN7BTG3</accession>